<dbReference type="RefSeq" id="WP_344265014.1">
    <property type="nucleotide sequence ID" value="NZ_BAAAMJ010000057.1"/>
</dbReference>
<evidence type="ECO:0000256" key="1">
    <source>
        <dbReference type="ARBA" id="ARBA00010617"/>
    </source>
</evidence>
<keyword evidence="6" id="KW-0503">Monooxygenase</keyword>
<dbReference type="PANTHER" id="PTHR24291">
    <property type="entry name" value="CYTOCHROME P450 FAMILY 4"/>
    <property type="match status" value="1"/>
</dbReference>
<keyword evidence="2" id="KW-0349">Heme</keyword>
<dbReference type="EMBL" id="BAAAMJ010000057">
    <property type="protein sequence ID" value="GAA1930141.1"/>
    <property type="molecule type" value="Genomic_DNA"/>
</dbReference>
<evidence type="ECO:0000313" key="7">
    <source>
        <dbReference type="EMBL" id="GAA1930141.1"/>
    </source>
</evidence>
<proteinExistence type="inferred from homology"/>
<keyword evidence="5" id="KW-0408">Iron</keyword>
<dbReference type="Proteomes" id="UP001501303">
    <property type="component" value="Unassembled WGS sequence"/>
</dbReference>
<comment type="caution">
    <text evidence="7">The sequence shown here is derived from an EMBL/GenBank/DDBJ whole genome shotgun (WGS) entry which is preliminary data.</text>
</comment>
<protein>
    <submittedName>
        <fullName evidence="7">Cytochrome P450</fullName>
    </submittedName>
</protein>
<dbReference type="InterPro" id="IPR001128">
    <property type="entry name" value="Cyt_P450"/>
</dbReference>
<dbReference type="InterPro" id="IPR036396">
    <property type="entry name" value="Cyt_P450_sf"/>
</dbReference>
<keyword evidence="4" id="KW-0560">Oxidoreductase</keyword>
<keyword evidence="3" id="KW-0479">Metal-binding</keyword>
<evidence type="ECO:0000256" key="3">
    <source>
        <dbReference type="ARBA" id="ARBA00022723"/>
    </source>
</evidence>
<reference evidence="7 8" key="1">
    <citation type="journal article" date="2019" name="Int. J. Syst. Evol. Microbiol.">
        <title>The Global Catalogue of Microorganisms (GCM) 10K type strain sequencing project: providing services to taxonomists for standard genome sequencing and annotation.</title>
        <authorList>
            <consortium name="The Broad Institute Genomics Platform"/>
            <consortium name="The Broad Institute Genome Sequencing Center for Infectious Disease"/>
            <person name="Wu L."/>
            <person name="Ma J."/>
        </authorList>
    </citation>
    <scope>NUCLEOTIDE SEQUENCE [LARGE SCALE GENOMIC DNA]</scope>
    <source>
        <strain evidence="7 8">JCM 13581</strain>
    </source>
</reference>
<dbReference type="Pfam" id="PF00067">
    <property type="entry name" value="p450"/>
    <property type="match status" value="1"/>
</dbReference>
<comment type="similarity">
    <text evidence="1">Belongs to the cytochrome P450 family.</text>
</comment>
<dbReference type="SUPFAM" id="SSF48264">
    <property type="entry name" value="Cytochrome P450"/>
    <property type="match status" value="1"/>
</dbReference>
<keyword evidence="8" id="KW-1185">Reference proteome</keyword>
<evidence type="ECO:0000256" key="2">
    <source>
        <dbReference type="ARBA" id="ARBA00022617"/>
    </source>
</evidence>
<evidence type="ECO:0000256" key="5">
    <source>
        <dbReference type="ARBA" id="ARBA00023004"/>
    </source>
</evidence>
<evidence type="ECO:0000256" key="6">
    <source>
        <dbReference type="ARBA" id="ARBA00023033"/>
    </source>
</evidence>
<dbReference type="InterPro" id="IPR050196">
    <property type="entry name" value="Cytochrome_P450_Monoox"/>
</dbReference>
<accession>A0ABN2PT87</accession>
<name>A0ABN2PT87_9ACTN</name>
<sequence>MPLLRTPSAPPSALPRASARDEMRIAGQLILPKILEGVIVRHRFGMAPSERFQWDRRGIDLVREMRERYGPGPLHLRAGGRSMALLLEQEDVARVLDGTPEPFTPATAEKRGALAKFQPHGSLITRGEKREQRRRFNEDALEMDKPLHHLAPAVVRVVREEAARLAEDAAAAGGVLDWDTFHQAWWRGVRRIVLGDDAAKDTGLTRGLDRLRAAANLSVFAPRRKRLRAEFLVQLQRYAFSAGPQTLAGSLQQMHTDPDTDPVGQIPHWLFAFDAEAIVTLRALALLAGHPAEAGRAREETGGADLDEPRELPFLRGTVLESVRLWPTTPMVLRESTEDTRWRGTVIPAGTGFAVYAPWFHRAEPAGAVADRFVPDIWLDGRARENRGFVPFSGGPGRCPGENLVLFTAATWLASLLDHRDFEPASTPRPEAGTPLPKTLNHFTLRCTVRDPARGS</sequence>
<evidence type="ECO:0000313" key="8">
    <source>
        <dbReference type="Proteomes" id="UP001501303"/>
    </source>
</evidence>
<dbReference type="Gene3D" id="1.10.630.10">
    <property type="entry name" value="Cytochrome P450"/>
    <property type="match status" value="1"/>
</dbReference>
<dbReference type="PANTHER" id="PTHR24291:SF50">
    <property type="entry name" value="BIFUNCTIONAL ALBAFLAVENONE MONOOXYGENASE_TERPENE SYNTHASE"/>
    <property type="match status" value="1"/>
</dbReference>
<evidence type="ECO:0000256" key="4">
    <source>
        <dbReference type="ARBA" id="ARBA00023002"/>
    </source>
</evidence>
<organism evidence="7 8">
    <name type="scientific">Streptomyces sodiiphilus</name>
    <dbReference type="NCBI Taxonomy" id="226217"/>
    <lineage>
        <taxon>Bacteria</taxon>
        <taxon>Bacillati</taxon>
        <taxon>Actinomycetota</taxon>
        <taxon>Actinomycetes</taxon>
        <taxon>Kitasatosporales</taxon>
        <taxon>Streptomycetaceae</taxon>
        <taxon>Streptomyces</taxon>
    </lineage>
</organism>
<gene>
    <name evidence="7" type="ORF">GCM10009716_42060</name>
</gene>